<proteinExistence type="predicted"/>
<evidence type="ECO:0000313" key="4">
    <source>
        <dbReference type="Proteomes" id="UP000035740"/>
    </source>
</evidence>
<dbReference type="InterPro" id="IPR000210">
    <property type="entry name" value="BTB/POZ_dom"/>
</dbReference>
<dbReference type="Gene3D" id="3.30.710.10">
    <property type="entry name" value="Potassium Channel Kv1.1, Chain A"/>
    <property type="match status" value="1"/>
</dbReference>
<name>A0A0J8DS29_BETVV</name>
<dbReference type="SUPFAM" id="SSF54695">
    <property type="entry name" value="POZ domain"/>
    <property type="match status" value="1"/>
</dbReference>
<dbReference type="AlphaFoldDB" id="A0A0J8DS29"/>
<dbReference type="InterPro" id="IPR011333">
    <property type="entry name" value="SKP1/BTB/POZ_sf"/>
</dbReference>
<protein>
    <recommendedName>
        <fullName evidence="2">BTB domain-containing protein</fullName>
    </recommendedName>
</protein>
<dbReference type="Gramene" id="KMS93550">
    <property type="protein sequence ID" value="KMS93550"/>
    <property type="gene ID" value="BVRB_030350"/>
</dbReference>
<reference evidence="3 4" key="1">
    <citation type="journal article" date="2014" name="Nature">
        <title>The genome of the recently domesticated crop plant sugar beet (Beta vulgaris).</title>
        <authorList>
            <person name="Dohm J.C."/>
            <person name="Minoche A.E."/>
            <person name="Holtgrawe D."/>
            <person name="Capella-Gutierrez S."/>
            <person name="Zakrzewski F."/>
            <person name="Tafer H."/>
            <person name="Rupp O."/>
            <person name="Sorensen T.R."/>
            <person name="Stracke R."/>
            <person name="Reinhardt R."/>
            <person name="Goesmann A."/>
            <person name="Kraft T."/>
            <person name="Schulz B."/>
            <person name="Stadler P.F."/>
            <person name="Schmidt T."/>
            <person name="Gabaldon T."/>
            <person name="Lehrach H."/>
            <person name="Weisshaar B."/>
            <person name="Himmelbauer H."/>
        </authorList>
    </citation>
    <scope>NUCLEOTIDE SEQUENCE [LARGE SCALE GENOMIC DNA]</scope>
    <source>
        <tissue evidence="3">Taproot</tissue>
    </source>
</reference>
<dbReference type="EMBL" id="KQ101495">
    <property type="protein sequence ID" value="KMS93550.1"/>
    <property type="molecule type" value="Genomic_DNA"/>
</dbReference>
<dbReference type="Proteomes" id="UP000035740">
    <property type="component" value="Unassembled WGS sequence"/>
</dbReference>
<dbReference type="PROSITE" id="PS50097">
    <property type="entry name" value="BTB"/>
    <property type="match status" value="1"/>
</dbReference>
<sequence length="181" mass="20566">MAIAVMDDDDPVLNQRSTSDLELVVDGKSFWCHKRIMTKRSDYINQALKTFADDDHVVVEIDIPQSLLPGYDSRPATKQRWFEIYLKNVYRVCCPIKNPIDCLALAGIASLMGSRFLVDFCDQLLSDHPPENNDLAFLYVLLAFAQQCRMPKYNETLQREIEVLTTGRRQGEGVVSFLSGS</sequence>
<gene>
    <name evidence="3" type="ORF">BVRB_030350</name>
</gene>
<comment type="pathway">
    <text evidence="1">Protein modification; protein ubiquitination.</text>
</comment>
<evidence type="ECO:0000256" key="1">
    <source>
        <dbReference type="ARBA" id="ARBA00004906"/>
    </source>
</evidence>
<keyword evidence="4" id="KW-1185">Reference proteome</keyword>
<evidence type="ECO:0000313" key="3">
    <source>
        <dbReference type="EMBL" id="KMS93550.1"/>
    </source>
</evidence>
<evidence type="ECO:0000259" key="2">
    <source>
        <dbReference type="PROSITE" id="PS50097"/>
    </source>
</evidence>
<dbReference type="Pfam" id="PF00651">
    <property type="entry name" value="BTB"/>
    <property type="match status" value="1"/>
</dbReference>
<organism evidence="3 4">
    <name type="scientific">Beta vulgaris subsp. vulgaris</name>
    <name type="common">Beet</name>
    <dbReference type="NCBI Taxonomy" id="3555"/>
    <lineage>
        <taxon>Eukaryota</taxon>
        <taxon>Viridiplantae</taxon>
        <taxon>Streptophyta</taxon>
        <taxon>Embryophyta</taxon>
        <taxon>Tracheophyta</taxon>
        <taxon>Spermatophyta</taxon>
        <taxon>Magnoliopsida</taxon>
        <taxon>eudicotyledons</taxon>
        <taxon>Gunneridae</taxon>
        <taxon>Pentapetalae</taxon>
        <taxon>Caryophyllales</taxon>
        <taxon>Chenopodiaceae</taxon>
        <taxon>Betoideae</taxon>
        <taxon>Beta</taxon>
    </lineage>
</organism>
<accession>A0A0J8DS29</accession>
<feature type="domain" description="BTB" evidence="2">
    <location>
        <begin position="19"/>
        <end position="90"/>
    </location>
</feature>